<dbReference type="Gene3D" id="1.10.10.10">
    <property type="entry name" value="Winged helix-like DNA-binding domain superfamily/Winged helix DNA-binding domain"/>
    <property type="match status" value="1"/>
</dbReference>
<evidence type="ECO:0000259" key="6">
    <source>
        <dbReference type="Pfam" id="PF08100"/>
    </source>
</evidence>
<dbReference type="InterPro" id="IPR036388">
    <property type="entry name" value="WH-like_DNA-bd_sf"/>
</dbReference>
<dbReference type="InterPro" id="IPR029063">
    <property type="entry name" value="SAM-dependent_MTases_sf"/>
</dbReference>
<dbReference type="GO" id="GO:0008171">
    <property type="term" value="F:O-methyltransferase activity"/>
    <property type="evidence" value="ECO:0007669"/>
    <property type="project" value="InterPro"/>
</dbReference>
<dbReference type="OrthoDB" id="9766840at2"/>
<dbReference type="InterPro" id="IPR016461">
    <property type="entry name" value="COMT-like"/>
</dbReference>
<sequence length="352" mass="37389">MDTPHAVSTLAAPAAPQEPPPHVALIQMATAAWVSRLVYAAARLDVADHLATCPRSAEDLAGPLGLHAPSLHRFMRCLASLGLFAEQAGQRFALTALGEALKTGAPGSARATILTAGSPWFAGAFDEIVYSLQTGRTAFEKTHGTPVFDYLGRHPDEASLFSETMIGFHGREPPAVAEAYDFSAFGTVVDVGGATGNLLAAILARHEGPRGILFDRPHVVADAPALLAARRVQARVAIEAGDFFETVPTGGDAYVLSHVIHDWSEEQCLTILGQVRKAMPPDGRLLLVEMVLPAGDTPHPGKVLDMVMLVLPGGQERTEEEYRQLLAKASFRLTRVIPTSSDVSIVEAVQGA</sequence>
<evidence type="ECO:0000256" key="4">
    <source>
        <dbReference type="PIRSR" id="PIRSR005739-1"/>
    </source>
</evidence>
<evidence type="ECO:0000313" key="8">
    <source>
        <dbReference type="Proteomes" id="UP000094969"/>
    </source>
</evidence>
<dbReference type="CDD" id="cd02440">
    <property type="entry name" value="AdoMet_MTases"/>
    <property type="match status" value="1"/>
</dbReference>
<dbReference type="KEGG" id="bvv:BHK69_14870"/>
<organism evidence="7 8">
    <name type="scientific">Bosea vaviloviae</name>
    <dbReference type="NCBI Taxonomy" id="1526658"/>
    <lineage>
        <taxon>Bacteria</taxon>
        <taxon>Pseudomonadati</taxon>
        <taxon>Pseudomonadota</taxon>
        <taxon>Alphaproteobacteria</taxon>
        <taxon>Hyphomicrobiales</taxon>
        <taxon>Boseaceae</taxon>
        <taxon>Bosea</taxon>
    </lineage>
</organism>
<evidence type="ECO:0000256" key="3">
    <source>
        <dbReference type="ARBA" id="ARBA00022691"/>
    </source>
</evidence>
<dbReference type="PIRSF" id="PIRSF005739">
    <property type="entry name" value="O-mtase"/>
    <property type="match status" value="1"/>
</dbReference>
<dbReference type="InterPro" id="IPR012967">
    <property type="entry name" value="COMT_dimerisation"/>
</dbReference>
<gene>
    <name evidence="7" type="ORF">BHK69_14870</name>
</gene>
<dbReference type="GO" id="GO:0032259">
    <property type="term" value="P:methylation"/>
    <property type="evidence" value="ECO:0007669"/>
    <property type="project" value="UniProtKB-KW"/>
</dbReference>
<evidence type="ECO:0000256" key="1">
    <source>
        <dbReference type="ARBA" id="ARBA00022603"/>
    </source>
</evidence>
<proteinExistence type="predicted"/>
<keyword evidence="2 7" id="KW-0808">Transferase</keyword>
<name>A0A1D7U2G7_9HYPH</name>
<dbReference type="EMBL" id="CP017147">
    <property type="protein sequence ID" value="AOO81566.1"/>
    <property type="molecule type" value="Genomic_DNA"/>
</dbReference>
<evidence type="ECO:0000259" key="5">
    <source>
        <dbReference type="Pfam" id="PF00891"/>
    </source>
</evidence>
<dbReference type="GO" id="GO:0046983">
    <property type="term" value="F:protein dimerization activity"/>
    <property type="evidence" value="ECO:0007669"/>
    <property type="project" value="InterPro"/>
</dbReference>
<keyword evidence="3" id="KW-0949">S-adenosyl-L-methionine</keyword>
<dbReference type="SUPFAM" id="SSF46785">
    <property type="entry name" value="Winged helix' DNA-binding domain"/>
    <property type="match status" value="1"/>
</dbReference>
<dbReference type="PANTHER" id="PTHR43712:SF2">
    <property type="entry name" value="O-METHYLTRANSFERASE CICE"/>
    <property type="match status" value="1"/>
</dbReference>
<accession>A0A1D7U2G7</accession>
<dbReference type="PANTHER" id="PTHR43712">
    <property type="entry name" value="PUTATIVE (AFU_ORTHOLOGUE AFUA_4G14580)-RELATED"/>
    <property type="match status" value="1"/>
</dbReference>
<dbReference type="AlphaFoldDB" id="A0A1D7U2G7"/>
<dbReference type="PROSITE" id="PS51683">
    <property type="entry name" value="SAM_OMT_II"/>
    <property type="match status" value="1"/>
</dbReference>
<reference evidence="7 8" key="1">
    <citation type="journal article" date="2015" name="Antonie Van Leeuwenhoek">
        <title>Bosea vaviloviae sp. nov., a new species of slow-growing rhizobia isolated from nodules of the relict species Vavilovia formosa (Stev.) Fed.</title>
        <authorList>
            <person name="Safronova V.I."/>
            <person name="Kuznetsova I.G."/>
            <person name="Sazanova A.L."/>
            <person name="Kimeklis A.K."/>
            <person name="Belimov A.A."/>
            <person name="Andronov E.E."/>
            <person name="Pinaev A.G."/>
            <person name="Chizhevskaya E.P."/>
            <person name="Pukhaev A.R."/>
            <person name="Popov K.P."/>
            <person name="Willems A."/>
            <person name="Tikhonovich I.A."/>
        </authorList>
    </citation>
    <scope>NUCLEOTIDE SEQUENCE [LARGE SCALE GENOMIC DNA]</scope>
    <source>
        <strain evidence="7 8">Vaf18</strain>
    </source>
</reference>
<dbReference type="InterPro" id="IPR036390">
    <property type="entry name" value="WH_DNA-bd_sf"/>
</dbReference>
<feature type="active site" description="Proton acceptor" evidence="4">
    <location>
        <position position="261"/>
    </location>
</feature>
<keyword evidence="8" id="KW-1185">Reference proteome</keyword>
<evidence type="ECO:0000256" key="2">
    <source>
        <dbReference type="ARBA" id="ARBA00022679"/>
    </source>
</evidence>
<dbReference type="Pfam" id="PF08100">
    <property type="entry name" value="Dimerisation"/>
    <property type="match status" value="1"/>
</dbReference>
<dbReference type="Proteomes" id="UP000094969">
    <property type="component" value="Chromosome"/>
</dbReference>
<evidence type="ECO:0000313" key="7">
    <source>
        <dbReference type="EMBL" id="AOO81566.1"/>
    </source>
</evidence>
<protein>
    <submittedName>
        <fullName evidence="7">Methyltransferase</fullName>
    </submittedName>
</protein>
<keyword evidence="1 7" id="KW-0489">Methyltransferase</keyword>
<dbReference type="Gene3D" id="3.40.50.150">
    <property type="entry name" value="Vaccinia Virus protein VP39"/>
    <property type="match status" value="1"/>
</dbReference>
<dbReference type="SUPFAM" id="SSF53335">
    <property type="entry name" value="S-adenosyl-L-methionine-dependent methyltransferases"/>
    <property type="match status" value="1"/>
</dbReference>
<dbReference type="STRING" id="1526658.BHK69_14870"/>
<feature type="domain" description="O-methyltransferase C-terminal" evidence="5">
    <location>
        <begin position="132"/>
        <end position="332"/>
    </location>
</feature>
<dbReference type="RefSeq" id="WP_069690778.1">
    <property type="nucleotide sequence ID" value="NZ_CP017147.1"/>
</dbReference>
<feature type="domain" description="O-methyltransferase dimerisation" evidence="6">
    <location>
        <begin position="27"/>
        <end position="101"/>
    </location>
</feature>
<dbReference type="InterPro" id="IPR001077">
    <property type="entry name" value="COMT_C"/>
</dbReference>
<dbReference type="Pfam" id="PF00891">
    <property type="entry name" value="Methyltransf_2"/>
    <property type="match status" value="1"/>
</dbReference>